<proteinExistence type="predicted"/>
<evidence type="ECO:0000256" key="8">
    <source>
        <dbReference type="ARBA" id="ARBA00023326"/>
    </source>
</evidence>
<feature type="chain" id="PRO_5030789398" description="feruloyl esterase" evidence="10">
    <location>
        <begin position="20"/>
        <end position="380"/>
    </location>
</feature>
<dbReference type="GO" id="GO:0005576">
    <property type="term" value="C:extracellular region"/>
    <property type="evidence" value="ECO:0007669"/>
    <property type="project" value="UniProtKB-SubCell"/>
</dbReference>
<dbReference type="AlphaFoldDB" id="A0A7R7VS15"/>
<evidence type="ECO:0000256" key="5">
    <source>
        <dbReference type="ARBA" id="ARBA00022729"/>
    </source>
</evidence>
<dbReference type="EMBL" id="AP024420">
    <property type="protein sequence ID" value="BCR89758.1"/>
    <property type="molecule type" value="Genomic_DNA"/>
</dbReference>
<evidence type="ECO:0000256" key="3">
    <source>
        <dbReference type="ARBA" id="ARBA00022525"/>
    </source>
</evidence>
<evidence type="ECO:0000256" key="4">
    <source>
        <dbReference type="ARBA" id="ARBA00022651"/>
    </source>
</evidence>
<keyword evidence="4" id="KW-0858">Xylan degradation</keyword>
<comment type="subcellular location">
    <subcellularLocation>
        <location evidence="1">Secreted</location>
    </subcellularLocation>
</comment>
<evidence type="ECO:0000313" key="11">
    <source>
        <dbReference type="EMBL" id="BCR89758.1"/>
    </source>
</evidence>
<feature type="signal peptide" evidence="10">
    <location>
        <begin position="1"/>
        <end position="19"/>
    </location>
</feature>
<dbReference type="GO" id="GO:0030600">
    <property type="term" value="F:feruloyl esterase activity"/>
    <property type="evidence" value="ECO:0007669"/>
    <property type="project" value="UniProtKB-EC"/>
</dbReference>
<dbReference type="InterPro" id="IPR043595">
    <property type="entry name" value="FaeB/C/D"/>
</dbReference>
<dbReference type="GO" id="GO:0045493">
    <property type="term" value="P:xylan catabolic process"/>
    <property type="evidence" value="ECO:0007669"/>
    <property type="project" value="UniProtKB-KW"/>
</dbReference>
<keyword evidence="3" id="KW-0964">Secreted</keyword>
<evidence type="ECO:0000256" key="10">
    <source>
        <dbReference type="SAM" id="SignalP"/>
    </source>
</evidence>
<dbReference type="KEGG" id="ache:ACHE_50956S"/>
<reference evidence="11" key="2">
    <citation type="submission" date="2021-02" db="EMBL/GenBank/DDBJ databases">
        <title>Aspergillus chevalieri M1 genome sequence.</title>
        <authorList>
            <person name="Kadooka C."/>
            <person name="Mori K."/>
            <person name="Futagami T."/>
        </authorList>
    </citation>
    <scope>NUCLEOTIDE SEQUENCE</scope>
    <source>
        <strain evidence="11">M1</strain>
    </source>
</reference>
<dbReference type="SUPFAM" id="SSF53474">
    <property type="entry name" value="alpha/beta-Hydrolases"/>
    <property type="match status" value="1"/>
</dbReference>
<evidence type="ECO:0000256" key="6">
    <source>
        <dbReference type="ARBA" id="ARBA00022801"/>
    </source>
</evidence>
<dbReference type="Proteomes" id="UP000637239">
    <property type="component" value="Chromosome 5"/>
</dbReference>
<keyword evidence="5 10" id="KW-0732">Signal</keyword>
<dbReference type="PANTHER" id="PTHR38050">
    <property type="match status" value="1"/>
</dbReference>
<dbReference type="PANTHER" id="PTHR38050:SF2">
    <property type="entry name" value="FERULOYL ESTERASE C-RELATED"/>
    <property type="match status" value="1"/>
</dbReference>
<evidence type="ECO:0000313" key="12">
    <source>
        <dbReference type="Proteomes" id="UP000637239"/>
    </source>
</evidence>
<gene>
    <name evidence="11" type="ORF">ACHE_50956S</name>
</gene>
<accession>A0A7R7VS15</accession>
<comment type="catalytic activity">
    <reaction evidence="9">
        <text>feruloyl-polysaccharide + H2O = ferulate + polysaccharide.</text>
        <dbReference type="EC" id="3.1.1.73"/>
    </reaction>
</comment>
<keyword evidence="8" id="KW-0624">Polysaccharide degradation</keyword>
<dbReference type="GeneID" id="66984116"/>
<evidence type="ECO:0000256" key="2">
    <source>
        <dbReference type="ARBA" id="ARBA00013091"/>
    </source>
</evidence>
<reference evidence="11" key="1">
    <citation type="submission" date="2021-01" db="EMBL/GenBank/DDBJ databases">
        <authorList>
            <consortium name="Aspergillus chevalieri M1 genome sequencing consortium"/>
            <person name="Kazuki M."/>
            <person name="Futagami T."/>
        </authorList>
    </citation>
    <scope>NUCLEOTIDE SEQUENCE</scope>
    <source>
        <strain evidence="11">M1</strain>
    </source>
</reference>
<keyword evidence="7" id="KW-0119">Carbohydrate metabolism</keyword>
<keyword evidence="12" id="KW-1185">Reference proteome</keyword>
<dbReference type="EC" id="3.1.1.73" evidence="2"/>
<name>A0A7R7VS15_ASPCH</name>
<organism evidence="11 12">
    <name type="scientific">Aspergillus chevalieri</name>
    <name type="common">Eurotium chevalieri</name>
    <dbReference type="NCBI Taxonomy" id="182096"/>
    <lineage>
        <taxon>Eukaryota</taxon>
        <taxon>Fungi</taxon>
        <taxon>Dikarya</taxon>
        <taxon>Ascomycota</taxon>
        <taxon>Pezizomycotina</taxon>
        <taxon>Eurotiomycetes</taxon>
        <taxon>Eurotiomycetidae</taxon>
        <taxon>Eurotiales</taxon>
        <taxon>Aspergillaceae</taxon>
        <taxon>Aspergillus</taxon>
        <taxon>Aspergillus subgen. Aspergillus</taxon>
    </lineage>
</organism>
<keyword evidence="6" id="KW-0378">Hydrolase</keyword>
<evidence type="ECO:0000256" key="7">
    <source>
        <dbReference type="ARBA" id="ARBA00023277"/>
    </source>
</evidence>
<protein>
    <recommendedName>
        <fullName evidence="2">feruloyl esterase</fullName>
        <ecNumber evidence="2">3.1.1.73</ecNumber>
    </recommendedName>
</protein>
<evidence type="ECO:0000256" key="1">
    <source>
        <dbReference type="ARBA" id="ARBA00004613"/>
    </source>
</evidence>
<dbReference type="Gene3D" id="3.40.50.1820">
    <property type="entry name" value="alpha/beta hydrolase"/>
    <property type="match status" value="1"/>
</dbReference>
<dbReference type="InterPro" id="IPR029058">
    <property type="entry name" value="AB_hydrolase_fold"/>
</dbReference>
<dbReference type="RefSeq" id="XP_043138280.1">
    <property type="nucleotide sequence ID" value="XM_043280729.1"/>
</dbReference>
<evidence type="ECO:0000256" key="9">
    <source>
        <dbReference type="ARBA" id="ARBA00034075"/>
    </source>
</evidence>
<sequence length="380" mass="42095">MLTLIFVFTLFFLSTYLLQDREPSPLPYSLSALPVSLQYAWDSNMQYIYSAFAGLSSISLSTDDIKMFLRSIFTSAMILFSGSSIVHGASSPGCGKDLPMVQEPGGSYSTNITTKDGRERSYIIHIPSNYNKNEPVPVIFSFHGRTRTAKSQEKLSQFSNEEYNPDAIAVYPQGIKNQWQGDPSSQGIDDISFTLQMLDHFEDRYCIDRTRVYAAGKSNGGGLTNRLACDPTASQRFAAFAPVAGAYYQNVTEDSCRPNTVKIQCNPARTPIPMLAFHGTADETIPYTGGGRRGKCLPSVPHFVREWASRNDLGGKNETTTTNGGKVEVSRFGDHGEVVHYRIERLGHAWPSTEPNSDNPHGTYVDATPIIMGFFDQWTL</sequence>